<dbReference type="SUPFAM" id="SSF88659">
    <property type="entry name" value="Sigma3 and sigma4 domains of RNA polymerase sigma factors"/>
    <property type="match status" value="1"/>
</dbReference>
<evidence type="ECO:0000259" key="7">
    <source>
        <dbReference type="Pfam" id="PF04542"/>
    </source>
</evidence>
<dbReference type="GO" id="GO:0003677">
    <property type="term" value="F:DNA binding"/>
    <property type="evidence" value="ECO:0007669"/>
    <property type="project" value="UniProtKB-KW"/>
</dbReference>
<dbReference type="InterPro" id="IPR000838">
    <property type="entry name" value="RNA_pol_sigma70_ECF_CS"/>
</dbReference>
<evidence type="ECO:0000256" key="3">
    <source>
        <dbReference type="ARBA" id="ARBA00023082"/>
    </source>
</evidence>
<protein>
    <recommendedName>
        <fullName evidence="6">RNA polymerase sigma factor</fullName>
    </recommendedName>
</protein>
<comment type="similarity">
    <text evidence="1 6">Belongs to the sigma-70 factor family. ECF subfamily.</text>
</comment>
<dbReference type="SUPFAM" id="SSF88946">
    <property type="entry name" value="Sigma2 domain of RNA polymerase sigma factors"/>
    <property type="match status" value="1"/>
</dbReference>
<dbReference type="PROSITE" id="PS01063">
    <property type="entry name" value="SIGMA70_ECF"/>
    <property type="match status" value="1"/>
</dbReference>
<feature type="domain" description="RNA polymerase sigma factor 70 region 4 type 2" evidence="8">
    <location>
        <begin position="127"/>
        <end position="179"/>
    </location>
</feature>
<evidence type="ECO:0000313" key="9">
    <source>
        <dbReference type="EMBL" id="QEK50717.1"/>
    </source>
</evidence>
<feature type="domain" description="RNA polymerase sigma-70 region 2" evidence="7">
    <location>
        <begin position="21"/>
        <end position="88"/>
    </location>
</feature>
<dbReference type="InterPro" id="IPR007627">
    <property type="entry name" value="RNA_pol_sigma70_r2"/>
</dbReference>
<evidence type="ECO:0000313" key="10">
    <source>
        <dbReference type="Proteomes" id="UP000323653"/>
    </source>
</evidence>
<sequence>MTEAQLILQLKNGERQAYQTLVKNYQHKVYNTALGFLQDGNDAQDLTQEVFIEVYHTIHQFKGAAKLATWIYRITVNTCLEELRRRKRKKRMAFIISIFDTNYQTEINKYSDFEHPGIKLERKEHHQYLNKALMALPEHYRTVIVLHKLEGLSQQEIAEILDKSVSAVESIMVRAKQQLKQLLMQHIKDTLS</sequence>
<evidence type="ECO:0000256" key="4">
    <source>
        <dbReference type="ARBA" id="ARBA00023125"/>
    </source>
</evidence>
<evidence type="ECO:0000256" key="5">
    <source>
        <dbReference type="ARBA" id="ARBA00023163"/>
    </source>
</evidence>
<keyword evidence="10" id="KW-1185">Reference proteome</keyword>
<dbReference type="Gene3D" id="1.10.1740.10">
    <property type="match status" value="1"/>
</dbReference>
<dbReference type="InterPro" id="IPR039425">
    <property type="entry name" value="RNA_pol_sigma-70-like"/>
</dbReference>
<keyword evidence="5 6" id="KW-0804">Transcription</keyword>
<proteinExistence type="inferred from homology"/>
<keyword evidence="4 6" id="KW-0238">DNA-binding</keyword>
<dbReference type="InterPro" id="IPR013325">
    <property type="entry name" value="RNA_pol_sigma_r2"/>
</dbReference>
<dbReference type="GO" id="GO:0016987">
    <property type="term" value="F:sigma factor activity"/>
    <property type="evidence" value="ECO:0007669"/>
    <property type="project" value="UniProtKB-KW"/>
</dbReference>
<evidence type="ECO:0000259" key="8">
    <source>
        <dbReference type="Pfam" id="PF08281"/>
    </source>
</evidence>
<gene>
    <name evidence="9" type="ORF">FYC62_02835</name>
</gene>
<dbReference type="EMBL" id="CP043329">
    <property type="protein sequence ID" value="QEK50717.1"/>
    <property type="molecule type" value="Genomic_DNA"/>
</dbReference>
<dbReference type="GO" id="GO:0006352">
    <property type="term" value="P:DNA-templated transcription initiation"/>
    <property type="evidence" value="ECO:0007669"/>
    <property type="project" value="InterPro"/>
</dbReference>
<dbReference type="InterPro" id="IPR014284">
    <property type="entry name" value="RNA_pol_sigma-70_dom"/>
</dbReference>
<dbReference type="CDD" id="cd06171">
    <property type="entry name" value="Sigma70_r4"/>
    <property type="match status" value="1"/>
</dbReference>
<dbReference type="RefSeq" id="WP_149073838.1">
    <property type="nucleotide sequence ID" value="NZ_CP043329.1"/>
</dbReference>
<evidence type="ECO:0000256" key="6">
    <source>
        <dbReference type="RuleBase" id="RU000716"/>
    </source>
</evidence>
<dbReference type="InterPro" id="IPR036388">
    <property type="entry name" value="WH-like_DNA-bd_sf"/>
</dbReference>
<dbReference type="PANTHER" id="PTHR43133:SF51">
    <property type="entry name" value="RNA POLYMERASE SIGMA FACTOR"/>
    <property type="match status" value="1"/>
</dbReference>
<keyword evidence="2 6" id="KW-0805">Transcription regulation</keyword>
<dbReference type="InterPro" id="IPR013249">
    <property type="entry name" value="RNA_pol_sigma70_r4_t2"/>
</dbReference>
<dbReference type="Pfam" id="PF08281">
    <property type="entry name" value="Sigma70_r4_2"/>
    <property type="match status" value="1"/>
</dbReference>
<dbReference type="Gene3D" id="1.10.10.10">
    <property type="entry name" value="Winged helix-like DNA-binding domain superfamily/Winged helix DNA-binding domain"/>
    <property type="match status" value="1"/>
</dbReference>
<accession>A0A5C0VF44</accession>
<dbReference type="NCBIfam" id="TIGR02937">
    <property type="entry name" value="sigma70-ECF"/>
    <property type="match status" value="1"/>
</dbReference>
<dbReference type="Pfam" id="PF04542">
    <property type="entry name" value="Sigma70_r2"/>
    <property type="match status" value="1"/>
</dbReference>
<organism evidence="9 10">
    <name type="scientific">Pedobacter aquae</name>
    <dbReference type="NCBI Taxonomy" id="2605747"/>
    <lineage>
        <taxon>Bacteria</taxon>
        <taxon>Pseudomonadati</taxon>
        <taxon>Bacteroidota</taxon>
        <taxon>Sphingobacteriia</taxon>
        <taxon>Sphingobacteriales</taxon>
        <taxon>Sphingobacteriaceae</taxon>
        <taxon>Pedobacter</taxon>
    </lineage>
</organism>
<name>A0A5C0VF44_9SPHI</name>
<reference evidence="9 10" key="1">
    <citation type="submission" date="2019-08" db="EMBL/GenBank/DDBJ databases">
        <title>Pedobacter sp. nov., isolated from Han river, South Korea.</title>
        <authorList>
            <person name="Lee D.-H."/>
            <person name="Kim Y.-S."/>
            <person name="Hwang E.-M."/>
            <person name="Le Tran T.C."/>
            <person name="Cha C.-J."/>
        </authorList>
    </citation>
    <scope>NUCLEOTIDE SEQUENCE [LARGE SCALE GENOMIC DNA]</scope>
    <source>
        <strain evidence="9 10">CJ43</strain>
    </source>
</reference>
<dbReference type="KEGG" id="pej:FYC62_02835"/>
<evidence type="ECO:0000256" key="1">
    <source>
        <dbReference type="ARBA" id="ARBA00010641"/>
    </source>
</evidence>
<dbReference type="Proteomes" id="UP000323653">
    <property type="component" value="Chromosome"/>
</dbReference>
<dbReference type="AlphaFoldDB" id="A0A5C0VF44"/>
<dbReference type="InterPro" id="IPR013324">
    <property type="entry name" value="RNA_pol_sigma_r3/r4-like"/>
</dbReference>
<evidence type="ECO:0000256" key="2">
    <source>
        <dbReference type="ARBA" id="ARBA00023015"/>
    </source>
</evidence>
<keyword evidence="3 6" id="KW-0731">Sigma factor</keyword>
<dbReference type="PANTHER" id="PTHR43133">
    <property type="entry name" value="RNA POLYMERASE ECF-TYPE SIGMA FACTO"/>
    <property type="match status" value="1"/>
</dbReference>